<keyword evidence="1" id="KW-0853">WD repeat</keyword>
<feature type="repeat" description="WD" evidence="1">
    <location>
        <begin position="347"/>
        <end position="386"/>
    </location>
</feature>
<accession>A0A9R0TFA4</accession>
<dbReference type="Pfam" id="PF12657">
    <property type="entry name" value="TFIIIC_delta"/>
    <property type="match status" value="2"/>
</dbReference>
<dbReference type="InterPro" id="IPR044230">
    <property type="entry name" value="GTF3C4"/>
</dbReference>
<dbReference type="Proteomes" id="UP000324705">
    <property type="component" value="Chromosome 5A"/>
</dbReference>
<dbReference type="InterPro" id="IPR001680">
    <property type="entry name" value="WD40_rpt"/>
</dbReference>
<evidence type="ECO:0000256" key="1">
    <source>
        <dbReference type="PROSITE-ProRule" id="PRU00221"/>
    </source>
</evidence>
<dbReference type="GO" id="GO:0004402">
    <property type="term" value="F:histone acetyltransferase activity"/>
    <property type="evidence" value="ECO:0007669"/>
    <property type="project" value="InterPro"/>
</dbReference>
<proteinExistence type="predicted"/>
<evidence type="ECO:0000259" key="3">
    <source>
        <dbReference type="Pfam" id="PF12657"/>
    </source>
</evidence>
<evidence type="ECO:0000313" key="4">
    <source>
        <dbReference type="EMBL" id="VAI12472.1"/>
    </source>
</evidence>
<dbReference type="InterPro" id="IPR024761">
    <property type="entry name" value="TFIIIC_delta_N"/>
</dbReference>
<dbReference type="PROSITE" id="PS50082">
    <property type="entry name" value="WD_REPEATS_2"/>
    <property type="match status" value="1"/>
</dbReference>
<feature type="domain" description="Transcription factor IIIC 90kDa subunit N-terminal" evidence="3">
    <location>
        <begin position="22"/>
        <end position="149"/>
    </location>
</feature>
<dbReference type="InterPro" id="IPR015943">
    <property type="entry name" value="WD40/YVTN_repeat-like_dom_sf"/>
</dbReference>
<dbReference type="SUPFAM" id="SSF50978">
    <property type="entry name" value="WD40 repeat-like"/>
    <property type="match status" value="1"/>
</dbReference>
<dbReference type="PANTHER" id="PTHR15496:SF2">
    <property type="entry name" value="GENERAL TRANSCRIPTION FACTOR 3C POLYPEPTIDE 4"/>
    <property type="match status" value="1"/>
</dbReference>
<dbReference type="GO" id="GO:0000127">
    <property type="term" value="C:transcription factor TFIIIC complex"/>
    <property type="evidence" value="ECO:0007669"/>
    <property type="project" value="InterPro"/>
</dbReference>
<evidence type="ECO:0000256" key="2">
    <source>
        <dbReference type="SAM" id="MobiDB-lite"/>
    </source>
</evidence>
<organism evidence="4 5">
    <name type="scientific">Triticum turgidum subsp. durum</name>
    <name type="common">Durum wheat</name>
    <name type="synonym">Triticum durum</name>
    <dbReference type="NCBI Taxonomy" id="4567"/>
    <lineage>
        <taxon>Eukaryota</taxon>
        <taxon>Viridiplantae</taxon>
        <taxon>Streptophyta</taxon>
        <taxon>Embryophyta</taxon>
        <taxon>Tracheophyta</taxon>
        <taxon>Spermatophyta</taxon>
        <taxon>Magnoliopsida</taxon>
        <taxon>Liliopsida</taxon>
        <taxon>Poales</taxon>
        <taxon>Poaceae</taxon>
        <taxon>BOP clade</taxon>
        <taxon>Pooideae</taxon>
        <taxon>Triticodae</taxon>
        <taxon>Triticeae</taxon>
        <taxon>Triticinae</taxon>
        <taxon>Triticum</taxon>
    </lineage>
</organism>
<feature type="region of interest" description="Disordered" evidence="2">
    <location>
        <begin position="150"/>
        <end position="223"/>
    </location>
</feature>
<dbReference type="Gramene" id="TRITD5Av1G009630.3">
    <property type="protein sequence ID" value="TRITD5Av1G009630.3"/>
    <property type="gene ID" value="TRITD5Av1G009630"/>
</dbReference>
<feature type="domain" description="Transcription factor IIIC 90kDa subunit N-terminal" evidence="3">
    <location>
        <begin position="292"/>
        <end position="554"/>
    </location>
</feature>
<keyword evidence="5" id="KW-1185">Reference proteome</keyword>
<gene>
    <name evidence="4" type="ORF">TRITD_5Av1G009630</name>
</gene>
<dbReference type="GO" id="GO:0006384">
    <property type="term" value="P:transcription initiation at RNA polymerase III promoter"/>
    <property type="evidence" value="ECO:0007669"/>
    <property type="project" value="InterPro"/>
</dbReference>
<dbReference type="InterPro" id="IPR036322">
    <property type="entry name" value="WD40_repeat_dom_sf"/>
</dbReference>
<sequence>MAPHYQATTLIASPSYPDAITWSSDNLVAVASGHIVTILNPAALDGPRGLVVLRPRDPFPIGVVNREDLFEPSLVPTSLARDTEPCARSVSWSQQGFAPNSGCLLAVCTVDGHVNLYRPPVSEFCDDWVKVADISQLLFNYYQNINFGEDDGPDSFPQEKANIDHAPQEKLNNKHTLDTGYADELQEPLSRRGPGRRKRKPVRVEGYVYDDDDDGDDTSKDADFSLNPCPTLTKIPMKKIDRPVHQMAVVIAQAGSQNTKEAFSCNGENKILPLITAKQYSRRNALLSSLVVAWSPVLPSHNAISHWCTLAVGSKSGDVSFWKINKPEHYTIDVCTVTKDPIFVGVLQAHNSSVCAMSWEVSCSRSSKSSLLLVTGCSDGSVKIWSGDIEGLNQCTDAKEVSFSLVAEVTTNSSAPVSSISLSTPAQPRREVNLAVGRVSGSLETWILDLCSNKVENSSECHAHDRVVTGLSWGLDGHCLYSCSQDNSARCWIFGKNQLEEVPVHTNFPELKESIDLSVVSHQCFGLTLAPGEVMIAVVRSLDPNMLDQMYQARTQKAVVEFIWIGGQFLGIPLNKDIYISNKQSAKSSETNFLWWGSNILWSLKNYEKCETGLVLWDVIAALQVLMKSAPAFLETLMHKWVSDLFSDDQQRVSIDNLCQCRKDMMSNVSSRKLHLLNIICRKVMLRDPAGENGNRTSTDLWSSLLLSSERELRERLVAFTFAAVLNRKSYFLKGTCAENMWFPVGVAQMRSWVSMNSGGVHNQLRSLSSTIKRLGSRINSVCEYSAKETCAYCSAPVHFESPDIALCGSVDPAIVPTERHKLSRCAASMRLCSVLEPTWYCVCCGGMVDKLVPETYFTMKTSPLLDAADPDDESSLYSAPAVPRCPFCGILLQRLMPEFLLSVSPV</sequence>
<dbReference type="PANTHER" id="PTHR15496">
    <property type="entry name" value="GENERAL TRANSCRIPTION FACTOR 3C POLYPEPTIDE 4 FAMILY"/>
    <property type="match status" value="1"/>
</dbReference>
<dbReference type="AlphaFoldDB" id="A0A9R0TFA4"/>
<feature type="compositionally biased region" description="Basic and acidic residues" evidence="2">
    <location>
        <begin position="161"/>
        <end position="177"/>
    </location>
</feature>
<dbReference type="EMBL" id="LT934119">
    <property type="protein sequence ID" value="VAI12472.1"/>
    <property type="molecule type" value="Genomic_DNA"/>
</dbReference>
<dbReference type="Gene3D" id="2.130.10.10">
    <property type="entry name" value="YVTN repeat-like/Quinoprotein amine dehydrogenase"/>
    <property type="match status" value="1"/>
</dbReference>
<dbReference type="OMA" id="RIPMHAM"/>
<evidence type="ECO:0000313" key="5">
    <source>
        <dbReference type="Proteomes" id="UP000324705"/>
    </source>
</evidence>
<reference evidence="4 5" key="1">
    <citation type="submission" date="2017-09" db="EMBL/GenBank/DDBJ databases">
        <authorList>
            <consortium name="International Durum Wheat Genome Sequencing Consortium (IDWGSC)"/>
            <person name="Milanesi L."/>
        </authorList>
    </citation>
    <scope>NUCLEOTIDE SEQUENCE [LARGE SCALE GENOMIC DNA]</scope>
    <source>
        <strain evidence="5">cv. Svevo</strain>
    </source>
</reference>
<name>A0A9R0TFA4_TRITD</name>
<protein>
    <recommendedName>
        <fullName evidence="3">Transcription factor IIIC 90kDa subunit N-terminal domain-containing protein</fullName>
    </recommendedName>
</protein>
<dbReference type="SMART" id="SM00320">
    <property type="entry name" value="WD40"/>
    <property type="match status" value="3"/>
</dbReference>